<evidence type="ECO:0000256" key="4">
    <source>
        <dbReference type="ARBA" id="ARBA00022677"/>
    </source>
</evidence>
<sequence>MAETEFRLPQNTGGAGGAAGSAFSASLLALAVSGPLIGMSAAVLVATAALLAIAAPVLLLFSPIIVPTALIIPAAMVGFGFAALLAFPGMLALTFAYRSACKVLPEGLTNIRGLLTETGEAPTEKGKDLGDYFKAQGPELRSGREA</sequence>
<feature type="transmembrane region" description="Helical" evidence="9">
    <location>
        <begin position="12"/>
        <end position="31"/>
    </location>
</feature>
<dbReference type="GO" id="GO:0009791">
    <property type="term" value="P:post-embryonic development"/>
    <property type="evidence" value="ECO:0007669"/>
    <property type="project" value="UniProtKB-ARBA"/>
</dbReference>
<protein>
    <recommendedName>
        <fullName evidence="12">Oleosin</fullName>
    </recommendedName>
</protein>
<dbReference type="GO" id="GO:0016020">
    <property type="term" value="C:membrane"/>
    <property type="evidence" value="ECO:0007669"/>
    <property type="project" value="UniProtKB-SubCell"/>
</dbReference>
<dbReference type="GO" id="GO:0012511">
    <property type="term" value="C:monolayer-surrounded lipid storage body"/>
    <property type="evidence" value="ECO:0007669"/>
    <property type="project" value="InterPro"/>
</dbReference>
<dbReference type="GO" id="GO:0019915">
    <property type="term" value="P:lipid storage"/>
    <property type="evidence" value="ECO:0007669"/>
    <property type="project" value="TreeGrafter"/>
</dbReference>
<keyword evidence="11" id="KW-1185">Reference proteome</keyword>
<evidence type="ECO:0000313" key="11">
    <source>
        <dbReference type="Proteomes" id="UP000236161"/>
    </source>
</evidence>
<proteinExistence type="inferred from homology"/>
<dbReference type="Proteomes" id="UP000236161">
    <property type="component" value="Unassembled WGS sequence"/>
</dbReference>
<evidence type="ECO:0008006" key="12">
    <source>
        <dbReference type="Google" id="ProtNLM"/>
    </source>
</evidence>
<evidence type="ECO:0000256" key="1">
    <source>
        <dbReference type="ARBA" id="ARBA00004141"/>
    </source>
</evidence>
<feature type="transmembrane region" description="Helical" evidence="9">
    <location>
        <begin position="43"/>
        <end position="65"/>
    </location>
</feature>
<keyword evidence="7 9" id="KW-0472">Membrane</keyword>
<name>A0A2I0AXS3_9ASPA</name>
<evidence type="ECO:0000256" key="8">
    <source>
        <dbReference type="SAM" id="MobiDB-lite"/>
    </source>
</evidence>
<evidence type="ECO:0000256" key="3">
    <source>
        <dbReference type="ARBA" id="ARBA00010858"/>
    </source>
</evidence>
<feature type="compositionally biased region" description="Basic and acidic residues" evidence="8">
    <location>
        <begin position="122"/>
        <end position="131"/>
    </location>
</feature>
<keyword evidence="6 9" id="KW-1133">Transmembrane helix</keyword>
<dbReference type="InterPro" id="IPR000136">
    <property type="entry name" value="Oleosin"/>
</dbReference>
<feature type="transmembrane region" description="Helical" evidence="9">
    <location>
        <begin position="71"/>
        <end position="97"/>
    </location>
</feature>
<evidence type="ECO:0000313" key="10">
    <source>
        <dbReference type="EMBL" id="PKA60326.1"/>
    </source>
</evidence>
<dbReference type="PANTHER" id="PTHR33203">
    <property type="entry name" value="OLEOSIN"/>
    <property type="match status" value="1"/>
</dbReference>
<feature type="region of interest" description="Disordered" evidence="8">
    <location>
        <begin position="121"/>
        <end position="146"/>
    </location>
</feature>
<dbReference type="AlphaFoldDB" id="A0A2I0AXS3"/>
<evidence type="ECO:0000256" key="9">
    <source>
        <dbReference type="SAM" id="Phobius"/>
    </source>
</evidence>
<dbReference type="PANTHER" id="PTHR33203:SF37">
    <property type="entry name" value="GLYCINE-RICH PROTEIN _ OLEOSIN"/>
    <property type="match status" value="1"/>
</dbReference>
<evidence type="ECO:0000256" key="5">
    <source>
        <dbReference type="ARBA" id="ARBA00022692"/>
    </source>
</evidence>
<accession>A0A2I0AXS3</accession>
<organism evidence="10 11">
    <name type="scientific">Apostasia shenzhenica</name>
    <dbReference type="NCBI Taxonomy" id="1088818"/>
    <lineage>
        <taxon>Eukaryota</taxon>
        <taxon>Viridiplantae</taxon>
        <taxon>Streptophyta</taxon>
        <taxon>Embryophyta</taxon>
        <taxon>Tracheophyta</taxon>
        <taxon>Spermatophyta</taxon>
        <taxon>Magnoliopsida</taxon>
        <taxon>Liliopsida</taxon>
        <taxon>Asparagales</taxon>
        <taxon>Orchidaceae</taxon>
        <taxon>Apostasioideae</taxon>
        <taxon>Apostasia</taxon>
    </lineage>
</organism>
<evidence type="ECO:0000256" key="2">
    <source>
        <dbReference type="ARBA" id="ARBA00004502"/>
    </source>
</evidence>
<gene>
    <name evidence="10" type="ORF">AXF42_Ash008385</name>
</gene>
<reference evidence="10 11" key="1">
    <citation type="journal article" date="2017" name="Nature">
        <title>The Apostasia genome and the evolution of orchids.</title>
        <authorList>
            <person name="Zhang G.Q."/>
            <person name="Liu K.W."/>
            <person name="Li Z."/>
            <person name="Lohaus R."/>
            <person name="Hsiao Y.Y."/>
            <person name="Niu S.C."/>
            <person name="Wang J.Y."/>
            <person name="Lin Y.C."/>
            <person name="Xu Q."/>
            <person name="Chen L.J."/>
            <person name="Yoshida K."/>
            <person name="Fujiwara S."/>
            <person name="Wang Z.W."/>
            <person name="Zhang Y.Q."/>
            <person name="Mitsuda N."/>
            <person name="Wang M."/>
            <person name="Liu G.H."/>
            <person name="Pecoraro L."/>
            <person name="Huang H.X."/>
            <person name="Xiao X.J."/>
            <person name="Lin M."/>
            <person name="Wu X.Y."/>
            <person name="Wu W.L."/>
            <person name="Chen Y.Y."/>
            <person name="Chang S.B."/>
            <person name="Sakamoto S."/>
            <person name="Ohme-Takagi M."/>
            <person name="Yagi M."/>
            <person name="Zeng S.J."/>
            <person name="Shen C.Y."/>
            <person name="Yeh C.M."/>
            <person name="Luo Y.B."/>
            <person name="Tsai W.C."/>
            <person name="Van de Peer Y."/>
            <person name="Liu Z.J."/>
        </authorList>
    </citation>
    <scope>NUCLEOTIDE SEQUENCE [LARGE SCALE GENOMIC DNA]</scope>
    <source>
        <strain evidence="11">cv. Shenzhen</strain>
        <tissue evidence="10">Stem</tissue>
    </source>
</reference>
<dbReference type="EMBL" id="KZ451939">
    <property type="protein sequence ID" value="PKA60326.1"/>
    <property type="molecule type" value="Genomic_DNA"/>
</dbReference>
<keyword evidence="5 9" id="KW-0812">Transmembrane</keyword>
<dbReference type="GO" id="GO:0048608">
    <property type="term" value="P:reproductive structure development"/>
    <property type="evidence" value="ECO:0007669"/>
    <property type="project" value="UniProtKB-ARBA"/>
</dbReference>
<evidence type="ECO:0000256" key="7">
    <source>
        <dbReference type="ARBA" id="ARBA00023136"/>
    </source>
</evidence>
<dbReference type="Pfam" id="PF01277">
    <property type="entry name" value="Oleosin"/>
    <property type="match status" value="1"/>
</dbReference>
<comment type="subcellular location">
    <subcellularLocation>
        <location evidence="2">Lipid droplet</location>
    </subcellularLocation>
    <subcellularLocation>
        <location evidence="1">Membrane</location>
        <topology evidence="1">Multi-pass membrane protein</topology>
    </subcellularLocation>
</comment>
<comment type="similarity">
    <text evidence="3">Belongs to the oleosin family.</text>
</comment>
<keyword evidence="4" id="KW-0551">Lipid droplet</keyword>
<evidence type="ECO:0000256" key="6">
    <source>
        <dbReference type="ARBA" id="ARBA00022989"/>
    </source>
</evidence>